<dbReference type="EMBL" id="LR798454">
    <property type="protein sequence ID" value="CAB5238680.1"/>
    <property type="molecule type" value="Genomic_DNA"/>
</dbReference>
<evidence type="ECO:0000313" key="4">
    <source>
        <dbReference type="EMBL" id="CAB4211567.1"/>
    </source>
</evidence>
<evidence type="ECO:0000313" key="2">
    <source>
        <dbReference type="EMBL" id="CAB4182055.1"/>
    </source>
</evidence>
<gene>
    <name evidence="2" type="ORF">UFOVP1066_124</name>
    <name evidence="3" type="ORF">UFOVP1315_213</name>
    <name evidence="4" type="ORF">UFOVP1421_174</name>
    <name evidence="5" type="ORF">UFOVP1525_184</name>
    <name evidence="1" type="ORF">UFOVP909_147</name>
</gene>
<dbReference type="EMBL" id="LR797019">
    <property type="protein sequence ID" value="CAB4182055.1"/>
    <property type="molecule type" value="Genomic_DNA"/>
</dbReference>
<evidence type="ECO:0000313" key="5">
    <source>
        <dbReference type="EMBL" id="CAB5238680.1"/>
    </source>
</evidence>
<accession>A0A6J5SD85</accession>
<name>A0A6J5SD85_9CAUD</name>
<evidence type="ECO:0000313" key="1">
    <source>
        <dbReference type="EMBL" id="CAB4170812.1"/>
    </source>
</evidence>
<sequence length="103" mass="11633">MINMYPTIATAIFSLVYGAQYSMINDDYDQITWFDERTKPTKSAVETELARLIAAYEAAEYARNRAKEYPAIGDQLDALFHAGVFPESMAAQIQAIKTKYPKV</sequence>
<dbReference type="EMBL" id="LR797272">
    <property type="protein sequence ID" value="CAB4198687.1"/>
    <property type="molecule type" value="Genomic_DNA"/>
</dbReference>
<dbReference type="EMBL" id="LR797375">
    <property type="protein sequence ID" value="CAB4211567.1"/>
    <property type="molecule type" value="Genomic_DNA"/>
</dbReference>
<protein>
    <submittedName>
        <fullName evidence="4">Uncharacterized protein</fullName>
    </submittedName>
</protein>
<evidence type="ECO:0000313" key="3">
    <source>
        <dbReference type="EMBL" id="CAB4198687.1"/>
    </source>
</evidence>
<reference evidence="4" key="1">
    <citation type="submission" date="2020-05" db="EMBL/GenBank/DDBJ databases">
        <authorList>
            <person name="Chiriac C."/>
            <person name="Salcher M."/>
            <person name="Ghai R."/>
            <person name="Kavagutti S V."/>
        </authorList>
    </citation>
    <scope>NUCLEOTIDE SEQUENCE</scope>
</reference>
<proteinExistence type="predicted"/>
<organism evidence="4">
    <name type="scientific">uncultured Caudovirales phage</name>
    <dbReference type="NCBI Taxonomy" id="2100421"/>
    <lineage>
        <taxon>Viruses</taxon>
        <taxon>Duplodnaviria</taxon>
        <taxon>Heunggongvirae</taxon>
        <taxon>Uroviricota</taxon>
        <taxon>Caudoviricetes</taxon>
        <taxon>Peduoviridae</taxon>
        <taxon>Maltschvirus</taxon>
        <taxon>Maltschvirus maltsch</taxon>
    </lineage>
</organism>
<dbReference type="EMBL" id="LR796861">
    <property type="protein sequence ID" value="CAB4170812.1"/>
    <property type="molecule type" value="Genomic_DNA"/>
</dbReference>